<reference evidence="2" key="1">
    <citation type="journal article" date="2019" name="Int. J. Syst. Evol. Microbiol.">
        <title>The Global Catalogue of Microorganisms (GCM) 10K type strain sequencing project: providing services to taxonomists for standard genome sequencing and annotation.</title>
        <authorList>
            <consortium name="The Broad Institute Genomics Platform"/>
            <consortium name="The Broad Institute Genome Sequencing Center for Infectious Disease"/>
            <person name="Wu L."/>
            <person name="Ma J."/>
        </authorList>
    </citation>
    <scope>NUCLEOTIDE SEQUENCE [LARGE SCALE GENOMIC DNA]</scope>
    <source>
        <strain evidence="2">CCUG 48216</strain>
    </source>
</reference>
<dbReference type="EMBL" id="JBHTKZ010000028">
    <property type="protein sequence ID" value="MFD1182586.1"/>
    <property type="molecule type" value="Genomic_DNA"/>
</dbReference>
<organism evidence="1 2">
    <name type="scientific">Paenibacillus timonensis</name>
    <dbReference type="NCBI Taxonomy" id="225915"/>
    <lineage>
        <taxon>Bacteria</taxon>
        <taxon>Bacillati</taxon>
        <taxon>Bacillota</taxon>
        <taxon>Bacilli</taxon>
        <taxon>Bacillales</taxon>
        <taxon>Paenibacillaceae</taxon>
        <taxon>Paenibacillus</taxon>
    </lineage>
</organism>
<dbReference type="InterPro" id="IPR050461">
    <property type="entry name" value="Nitroreductase_HadB/RutE"/>
</dbReference>
<dbReference type="SUPFAM" id="SSF55469">
    <property type="entry name" value="FMN-dependent nitroreductase-like"/>
    <property type="match status" value="1"/>
</dbReference>
<dbReference type="Gene3D" id="3.40.109.10">
    <property type="entry name" value="NADH Oxidase"/>
    <property type="match status" value="1"/>
</dbReference>
<sequence>MIVAGTGIFIVAAFTALLLISGIGTSPKYLEPWQPEYAQQVDDPRIRLVARGLLAASGHNMQPWKIRLDPADSSVFDLYADSGRLTPEVDPLARQMMVTQGTFLEYVRIAGLQAGDDAEIRLFPEGEYDERDLKASMEKKPVARITLSQAGPRTEPLYPLLFLPDTNRGAYKPGKLSSEATAMLEGIGDEYGVQVALYQDENDVQRLGGYAIQAAKIEAGVRRVMKETELIFRANEREKNKYRYGFSVEGQGTQGLMRHLMQGMVTLFPSLNAGQAAADTFVKSTVTSVEGTSAYAMIITSANTRSSQVQSGMAYSRLILEAHRLGLAVQPLSQALEEYPEMKALYDGIHRDYAPGGGTIQMLVRVGRPTREAPLSMRRDVMDLMVGK</sequence>
<comment type="caution">
    <text evidence="1">The sequence shown here is derived from an EMBL/GenBank/DDBJ whole genome shotgun (WGS) entry which is preliminary data.</text>
</comment>
<keyword evidence="2" id="KW-1185">Reference proteome</keyword>
<gene>
    <name evidence="1" type="ORF">ACFQ2Z_14580</name>
</gene>
<dbReference type="PANTHER" id="PTHR43543">
    <property type="entry name" value="MALONIC SEMIALDEHYDE REDUCTASE RUTE-RELATED"/>
    <property type="match status" value="1"/>
</dbReference>
<protein>
    <submittedName>
        <fullName evidence="1">Acg family FMN-binding oxidoreductase</fullName>
    </submittedName>
</protein>
<dbReference type="PANTHER" id="PTHR43543:SF1">
    <property type="entry name" value="MALONIC SEMIALDEHYDE REDUCTASE RUTE-RELATED"/>
    <property type="match status" value="1"/>
</dbReference>
<evidence type="ECO:0000313" key="1">
    <source>
        <dbReference type="EMBL" id="MFD1182586.1"/>
    </source>
</evidence>
<evidence type="ECO:0000313" key="2">
    <source>
        <dbReference type="Proteomes" id="UP001597211"/>
    </source>
</evidence>
<dbReference type="RefSeq" id="WP_240269801.1">
    <property type="nucleotide sequence ID" value="NZ_JAKSXN010000032.1"/>
</dbReference>
<proteinExistence type="predicted"/>
<name>A0ABW3SCS2_9BACL</name>
<dbReference type="NCBIfam" id="NF047509">
    <property type="entry name" value="Rv3131_FMN_oxido"/>
    <property type="match status" value="1"/>
</dbReference>
<accession>A0ABW3SCS2</accession>
<dbReference type="InterPro" id="IPR000415">
    <property type="entry name" value="Nitroreductase-like"/>
</dbReference>
<dbReference type="Proteomes" id="UP001597211">
    <property type="component" value="Unassembled WGS sequence"/>
</dbReference>